<dbReference type="InterPro" id="IPR013929">
    <property type="entry name" value="RPAP1_C"/>
</dbReference>
<dbReference type="PANTHER" id="PTHR21483">
    <property type="entry name" value="RNA POLYMERASE II-ASSOCIATED PROTEIN 1"/>
    <property type="match status" value="1"/>
</dbReference>
<sequence length="488" mass="52815">MAFRGERFMVDLDDDTITIPSDPAPSPFSLIGEIKERAPTAATPSAPAPPSATSSTGFPAHRRRTKTPSFKERRSGQKTTAQADVLATNPTPTIQDEKRSIGEENSRHLASMSEAQIQKEREELMASMDPGLLERFLRRARIDDEENTATRPSPVAPTPKDSPSLTAKPVPNPSLGKPKKSVTFDTPPPPPSGQQKGEQTVPRTPNSLPRVPANDDRQPVQPPKDLRPASEKPPIMDPAVIETFHFPRPKQPMPVLDPSSPDFLTDLQSHYFPEMATDPAALSWLRPPSSDPEDPESTSPYHPASSATSMSPSEIRFSLRGTILGPTTSLSLPTTLGLHHHGDDPQAAGYTIPELAILSRSTFAAQRCIAWQVLGRILFRLGKGEFGERGGQLSEGLWFVIEKEGVVGGMLAEAEGVSGQERVRGGPKLGSEKETDQENPEGRPVLPVASGIGRHASAAAWAMEGVWLWQRGGGGDRGFLKPGQTRPR</sequence>
<dbReference type="GO" id="GO:0006366">
    <property type="term" value="P:transcription by RNA polymerase II"/>
    <property type="evidence" value="ECO:0007669"/>
    <property type="project" value="InterPro"/>
</dbReference>
<protein>
    <submittedName>
        <fullName evidence="5">RNA polymerase II-associated protein 1N-terminal</fullName>
    </submittedName>
</protein>
<dbReference type="EMBL" id="JAPWDQ010000015">
    <property type="protein sequence ID" value="KAJ5469498.1"/>
    <property type="molecule type" value="Genomic_DNA"/>
</dbReference>
<evidence type="ECO:0000313" key="5">
    <source>
        <dbReference type="EMBL" id="KAJ5469498.1"/>
    </source>
</evidence>
<evidence type="ECO:0000259" key="4">
    <source>
        <dbReference type="Pfam" id="PF08621"/>
    </source>
</evidence>
<feature type="compositionally biased region" description="Low complexity" evidence="2">
    <location>
        <begin position="39"/>
        <end position="56"/>
    </location>
</feature>
<organism evidence="5 6">
    <name type="scientific">Penicillium diatomitis</name>
    <dbReference type="NCBI Taxonomy" id="2819901"/>
    <lineage>
        <taxon>Eukaryota</taxon>
        <taxon>Fungi</taxon>
        <taxon>Dikarya</taxon>
        <taxon>Ascomycota</taxon>
        <taxon>Pezizomycotina</taxon>
        <taxon>Eurotiomycetes</taxon>
        <taxon>Eurotiomycetidae</taxon>
        <taxon>Eurotiales</taxon>
        <taxon>Aspergillaceae</taxon>
        <taxon>Penicillium</taxon>
    </lineage>
</organism>
<feature type="compositionally biased region" description="Polar residues" evidence="2">
    <location>
        <begin position="77"/>
        <end position="94"/>
    </location>
</feature>
<evidence type="ECO:0000313" key="6">
    <source>
        <dbReference type="Proteomes" id="UP001148312"/>
    </source>
</evidence>
<evidence type="ECO:0000256" key="1">
    <source>
        <dbReference type="ARBA" id="ARBA00009953"/>
    </source>
</evidence>
<feature type="region of interest" description="Disordered" evidence="2">
    <location>
        <begin position="417"/>
        <end position="448"/>
    </location>
</feature>
<dbReference type="Pfam" id="PF08620">
    <property type="entry name" value="RPAP1_C"/>
    <property type="match status" value="1"/>
</dbReference>
<feature type="region of interest" description="Disordered" evidence="2">
    <location>
        <begin position="15"/>
        <end position="234"/>
    </location>
</feature>
<evidence type="ECO:0000259" key="3">
    <source>
        <dbReference type="Pfam" id="PF08620"/>
    </source>
</evidence>
<dbReference type="Proteomes" id="UP001148312">
    <property type="component" value="Unassembled WGS sequence"/>
</dbReference>
<feature type="compositionally biased region" description="Basic and acidic residues" evidence="2">
    <location>
        <begin position="213"/>
        <end position="230"/>
    </location>
</feature>
<dbReference type="GeneID" id="81628961"/>
<keyword evidence="6" id="KW-1185">Reference proteome</keyword>
<dbReference type="InterPro" id="IPR039913">
    <property type="entry name" value="RPAP1/Rba50"/>
</dbReference>
<feature type="compositionally biased region" description="Polar residues" evidence="2">
    <location>
        <begin position="193"/>
        <end position="207"/>
    </location>
</feature>
<feature type="region of interest" description="Disordered" evidence="2">
    <location>
        <begin position="282"/>
        <end position="310"/>
    </location>
</feature>
<reference evidence="5" key="2">
    <citation type="journal article" date="2023" name="IMA Fungus">
        <title>Comparative genomic study of the Penicillium genus elucidates a diverse pangenome and 15 lateral gene transfer events.</title>
        <authorList>
            <person name="Petersen C."/>
            <person name="Sorensen T."/>
            <person name="Nielsen M.R."/>
            <person name="Sondergaard T.E."/>
            <person name="Sorensen J.L."/>
            <person name="Fitzpatrick D.A."/>
            <person name="Frisvad J.C."/>
            <person name="Nielsen K.L."/>
        </authorList>
    </citation>
    <scope>NUCLEOTIDE SEQUENCE</scope>
    <source>
        <strain evidence="5">IBT 30728</strain>
    </source>
</reference>
<dbReference type="PANTHER" id="PTHR21483:SF18">
    <property type="entry name" value="RNA POLYMERASE II-ASSOCIATED PROTEIN 1"/>
    <property type="match status" value="1"/>
</dbReference>
<feature type="domain" description="RPAP1 C-terminal" evidence="3">
    <location>
        <begin position="314"/>
        <end position="381"/>
    </location>
</feature>
<evidence type="ECO:0000256" key="2">
    <source>
        <dbReference type="SAM" id="MobiDB-lite"/>
    </source>
</evidence>
<dbReference type="InterPro" id="IPR013930">
    <property type="entry name" value="RPAP1_N"/>
</dbReference>
<accession>A0A9W9WL74</accession>
<reference evidence="5" key="1">
    <citation type="submission" date="2022-12" db="EMBL/GenBank/DDBJ databases">
        <authorList>
            <person name="Petersen C."/>
        </authorList>
    </citation>
    <scope>NUCLEOTIDE SEQUENCE</scope>
    <source>
        <strain evidence="5">IBT 30728</strain>
    </source>
</reference>
<comment type="similarity">
    <text evidence="1">Belongs to the RPAP1 family.</text>
</comment>
<feature type="compositionally biased region" description="Basic and acidic residues" evidence="2">
    <location>
        <begin position="95"/>
        <end position="107"/>
    </location>
</feature>
<name>A0A9W9WL74_9EURO</name>
<gene>
    <name evidence="5" type="ORF">N7539_009116</name>
</gene>
<dbReference type="AlphaFoldDB" id="A0A9W9WL74"/>
<dbReference type="RefSeq" id="XP_056786088.1">
    <property type="nucleotide sequence ID" value="XM_056938711.1"/>
</dbReference>
<feature type="domain" description="RPAP1 N-terminal" evidence="4">
    <location>
        <begin position="100"/>
        <end position="143"/>
    </location>
</feature>
<dbReference type="Pfam" id="PF08621">
    <property type="entry name" value="RPAP1_N"/>
    <property type="match status" value="1"/>
</dbReference>
<comment type="caution">
    <text evidence="5">The sequence shown here is derived from an EMBL/GenBank/DDBJ whole genome shotgun (WGS) entry which is preliminary data.</text>
</comment>
<proteinExistence type="inferred from homology"/>